<evidence type="ECO:0000313" key="2">
    <source>
        <dbReference type="EMBL" id="KFD67294.1"/>
    </source>
</evidence>
<dbReference type="AlphaFoldDB" id="A0A085NCU8"/>
<feature type="compositionally biased region" description="Polar residues" evidence="1">
    <location>
        <begin position="1"/>
        <end position="12"/>
    </location>
</feature>
<protein>
    <submittedName>
        <fullName evidence="2">Uncharacterized protein</fullName>
    </submittedName>
</protein>
<organism evidence="2">
    <name type="scientific">Trichuris suis</name>
    <name type="common">pig whipworm</name>
    <dbReference type="NCBI Taxonomy" id="68888"/>
    <lineage>
        <taxon>Eukaryota</taxon>
        <taxon>Metazoa</taxon>
        <taxon>Ecdysozoa</taxon>
        <taxon>Nematoda</taxon>
        <taxon>Enoplea</taxon>
        <taxon>Dorylaimia</taxon>
        <taxon>Trichinellida</taxon>
        <taxon>Trichuridae</taxon>
        <taxon>Trichuris</taxon>
    </lineage>
</organism>
<gene>
    <name evidence="2" type="ORF">M514_05050</name>
</gene>
<sequence length="68" mass="7180">MATRFTSVGSQESKARMAPRNGYLPRLQPLTVTQSAGKCAAPKGAALASFEDEASAFNSPSFFFSSFG</sequence>
<evidence type="ECO:0000256" key="1">
    <source>
        <dbReference type="SAM" id="MobiDB-lite"/>
    </source>
</evidence>
<dbReference type="EMBL" id="KL367516">
    <property type="protein sequence ID" value="KFD67294.1"/>
    <property type="molecule type" value="Genomic_DNA"/>
</dbReference>
<feature type="region of interest" description="Disordered" evidence="1">
    <location>
        <begin position="1"/>
        <end position="22"/>
    </location>
</feature>
<reference evidence="2" key="1">
    <citation type="journal article" date="2014" name="Nat. Genet.">
        <title>Genome and transcriptome of the porcine whipworm Trichuris suis.</title>
        <authorList>
            <person name="Jex A.R."/>
            <person name="Nejsum P."/>
            <person name="Schwarz E.M."/>
            <person name="Hu L."/>
            <person name="Young N.D."/>
            <person name="Hall R.S."/>
            <person name="Korhonen P.K."/>
            <person name="Liao S."/>
            <person name="Thamsborg S."/>
            <person name="Xia J."/>
            <person name="Xu P."/>
            <person name="Wang S."/>
            <person name="Scheerlinck J.P."/>
            <person name="Hofmann A."/>
            <person name="Sternberg P.W."/>
            <person name="Wang J."/>
            <person name="Gasser R.B."/>
        </authorList>
    </citation>
    <scope>NUCLEOTIDE SEQUENCE [LARGE SCALE GENOMIC DNA]</scope>
    <source>
        <strain evidence="2">DCEP-RM93F</strain>
    </source>
</reference>
<dbReference type="Proteomes" id="UP000030758">
    <property type="component" value="Unassembled WGS sequence"/>
</dbReference>
<name>A0A085NCU8_9BILA</name>
<accession>A0A085NCU8</accession>
<proteinExistence type="predicted"/>